<feature type="domain" description="Carbamoyltransferase" evidence="2">
    <location>
        <begin position="14"/>
        <end position="364"/>
    </location>
</feature>
<dbReference type="Gene3D" id="3.90.870.20">
    <property type="entry name" value="Carbamoyltransferase, C-terminal domain"/>
    <property type="match status" value="1"/>
</dbReference>
<gene>
    <name evidence="4" type="primary">novN</name>
    <name evidence="4" type="ORF">IMCC3317_05930</name>
</gene>
<dbReference type="AlphaFoldDB" id="A0A7L4ZFI7"/>
<evidence type="ECO:0000313" key="5">
    <source>
        <dbReference type="Proteomes" id="UP000464657"/>
    </source>
</evidence>
<dbReference type="InterPro" id="IPR038152">
    <property type="entry name" value="Carbam_trans_C_sf"/>
</dbReference>
<keyword evidence="4" id="KW-0808">Transferase</keyword>
<dbReference type="InterPro" id="IPR051338">
    <property type="entry name" value="NodU/CmcH_Carbamoyltrnsfr"/>
</dbReference>
<evidence type="ECO:0000313" key="4">
    <source>
        <dbReference type="EMBL" id="QHI35247.1"/>
    </source>
</evidence>
<keyword evidence="5" id="KW-1185">Reference proteome</keyword>
<organism evidence="4 5">
    <name type="scientific">Kordia antarctica</name>
    <dbReference type="NCBI Taxonomy" id="1218801"/>
    <lineage>
        <taxon>Bacteria</taxon>
        <taxon>Pseudomonadati</taxon>
        <taxon>Bacteroidota</taxon>
        <taxon>Flavobacteriia</taxon>
        <taxon>Flavobacteriales</taxon>
        <taxon>Flavobacteriaceae</taxon>
        <taxon>Kordia</taxon>
    </lineage>
</organism>
<dbReference type="InterPro" id="IPR003696">
    <property type="entry name" value="Carbtransf_dom"/>
</dbReference>
<feature type="domain" description="Carbamoyltransferase C-terminal" evidence="3">
    <location>
        <begin position="422"/>
        <end position="611"/>
    </location>
</feature>
<dbReference type="EC" id="2.1.3.12" evidence="4"/>
<name>A0A7L4ZFI7_9FLAO</name>
<sequence>MLSNVFQHKAIMTILGISAFYHDSAAAIVQDGKVIAAAQEERFTRKKHDPAFPTNAVEYCLAYAGKTIDQLDAVVFYDKPLLKFERLLETYYGFSPKGVASFITAIPVWLKEKMFLKKLIRDELKEIQSFDKKKLKLLFPEHHLSHAASAFYPSPYKKAAILTLDGVGEWATASISLGEGKNIKMLKELQFPHSVGLLYSAFTYFLGFKVNSGEYKLMGLAPYGNPDSERVHKFKEIIKTTLIKINDDGSIWLDQKYFNYAVGLRMVYDDKWEELFGFSRRTSESEFEQQHSDLGLAIQEVTEEIIIKLAKHAKEITGAEYLCMAGGVALNCVANGKLQDENIFKEIFIQPAAGDAGGALGAALVAYHLYFEQEREIVPNDAMNGSYLGPEFSDLDVDNTNRKYNAKATHFSDFNELTKEVAKYISEGNAIGWMQGRMEFGPRALGRRSILGDARNPEMQKKLNLKIKYRESFRPFAPSVLAEDVNELFDYDGISPYMLLVHKIHPKIKQEVPINYHELPIREKLYVERSTLPAITHIDFSARIQTVHKETNAEYWNLINEFKKITGVGVVVNTSFNVRGEPIVCSPDDAYRCFMRTEMDYLVIGNYVYKKENQPTWQDADDWKEEFLLD</sequence>
<dbReference type="GO" id="GO:0016740">
    <property type="term" value="F:transferase activity"/>
    <property type="evidence" value="ECO:0007669"/>
    <property type="project" value="UniProtKB-KW"/>
</dbReference>
<evidence type="ECO:0000259" key="2">
    <source>
        <dbReference type="Pfam" id="PF02543"/>
    </source>
</evidence>
<evidence type="ECO:0000256" key="1">
    <source>
        <dbReference type="ARBA" id="ARBA00006129"/>
    </source>
</evidence>
<dbReference type="Proteomes" id="UP000464657">
    <property type="component" value="Chromosome"/>
</dbReference>
<dbReference type="InterPro" id="IPR031730">
    <property type="entry name" value="Carbam_trans_C"/>
</dbReference>
<protein>
    <submittedName>
        <fullName evidence="4">Decarbamoylnovobiocin carbamoyltransferase</fullName>
        <ecNumber evidence="4">2.1.3.12</ecNumber>
    </submittedName>
</protein>
<dbReference type="InterPro" id="IPR043129">
    <property type="entry name" value="ATPase_NBD"/>
</dbReference>
<dbReference type="CDD" id="cd24098">
    <property type="entry name" value="ASKHA_NBD_TobZ_N"/>
    <property type="match status" value="1"/>
</dbReference>
<accession>A0A7L4ZFI7</accession>
<proteinExistence type="inferred from homology"/>
<dbReference type="PANTHER" id="PTHR34847:SF1">
    <property type="entry name" value="NODULATION PROTEIN U"/>
    <property type="match status" value="1"/>
</dbReference>
<dbReference type="RefSeq" id="WP_228054931.1">
    <property type="nucleotide sequence ID" value="NZ_CP019288.1"/>
</dbReference>
<dbReference type="SUPFAM" id="SSF53067">
    <property type="entry name" value="Actin-like ATPase domain"/>
    <property type="match status" value="1"/>
</dbReference>
<dbReference type="Pfam" id="PF16861">
    <property type="entry name" value="Carbam_trans_C"/>
    <property type="match status" value="1"/>
</dbReference>
<comment type="similarity">
    <text evidence="1">Belongs to the NodU/CmcH family.</text>
</comment>
<dbReference type="KEGG" id="kan:IMCC3317_05930"/>
<dbReference type="PANTHER" id="PTHR34847">
    <property type="entry name" value="NODULATION PROTEIN U"/>
    <property type="match status" value="1"/>
</dbReference>
<dbReference type="Gene3D" id="3.30.420.40">
    <property type="match status" value="2"/>
</dbReference>
<reference evidence="4 5" key="1">
    <citation type="journal article" date="2013" name="Int. J. Syst. Evol. Microbiol.">
        <title>Kordia antarctica sp. nov., isolated from Antarctic seawater.</title>
        <authorList>
            <person name="Baek K."/>
            <person name="Choi A."/>
            <person name="Kang I."/>
            <person name="Lee K."/>
            <person name="Cho J.C."/>
        </authorList>
    </citation>
    <scope>NUCLEOTIDE SEQUENCE [LARGE SCALE GENOMIC DNA]</scope>
    <source>
        <strain evidence="4 5">IMCC3317</strain>
    </source>
</reference>
<dbReference type="Pfam" id="PF02543">
    <property type="entry name" value="Carbam_trans_N"/>
    <property type="match status" value="1"/>
</dbReference>
<evidence type="ECO:0000259" key="3">
    <source>
        <dbReference type="Pfam" id="PF16861"/>
    </source>
</evidence>
<dbReference type="EMBL" id="CP019288">
    <property type="protein sequence ID" value="QHI35247.1"/>
    <property type="molecule type" value="Genomic_DNA"/>
</dbReference>